<evidence type="ECO:0000313" key="2">
    <source>
        <dbReference type="EMBL" id="KAK3305865.1"/>
    </source>
</evidence>
<reference evidence="2" key="1">
    <citation type="journal article" date="2023" name="Mol. Phylogenet. Evol.">
        <title>Genome-scale phylogeny and comparative genomics of the fungal order Sordariales.</title>
        <authorList>
            <person name="Hensen N."/>
            <person name="Bonometti L."/>
            <person name="Westerberg I."/>
            <person name="Brannstrom I.O."/>
            <person name="Guillou S."/>
            <person name="Cros-Aarteil S."/>
            <person name="Calhoun S."/>
            <person name="Haridas S."/>
            <person name="Kuo A."/>
            <person name="Mondo S."/>
            <person name="Pangilinan J."/>
            <person name="Riley R."/>
            <person name="LaButti K."/>
            <person name="Andreopoulos B."/>
            <person name="Lipzen A."/>
            <person name="Chen C."/>
            <person name="Yan M."/>
            <person name="Daum C."/>
            <person name="Ng V."/>
            <person name="Clum A."/>
            <person name="Steindorff A."/>
            <person name="Ohm R.A."/>
            <person name="Martin F."/>
            <person name="Silar P."/>
            <person name="Natvig D.O."/>
            <person name="Lalanne C."/>
            <person name="Gautier V."/>
            <person name="Ament-Velasquez S.L."/>
            <person name="Kruys A."/>
            <person name="Hutchinson M.I."/>
            <person name="Powell A.J."/>
            <person name="Barry K."/>
            <person name="Miller A.N."/>
            <person name="Grigoriev I.V."/>
            <person name="Debuchy R."/>
            <person name="Gladieux P."/>
            <person name="Hiltunen Thoren M."/>
            <person name="Johannesson H."/>
        </authorList>
    </citation>
    <scope>NUCLEOTIDE SEQUENCE</scope>
    <source>
        <strain evidence="2">CBS 333.67</strain>
    </source>
</reference>
<keyword evidence="1" id="KW-0732">Signal</keyword>
<keyword evidence="3" id="KW-1185">Reference proteome</keyword>
<dbReference type="Proteomes" id="UP001273166">
    <property type="component" value="Unassembled WGS sequence"/>
</dbReference>
<sequence>MKYFAAALLLATSAFAAPSVSEKRTEACQFGNYQCSKSGTGIEVCDITGTWVSVGDCPKGTACEDLPQNGYELPFCTANTPKVAARNGRVPSPGDKCQTPGQYQCFGAYAIQVCDTQNVLQKVGDCPPKSNCQYINGIPFCVASV</sequence>
<evidence type="ECO:0000313" key="3">
    <source>
        <dbReference type="Proteomes" id="UP001273166"/>
    </source>
</evidence>
<reference evidence="2" key="2">
    <citation type="submission" date="2023-06" db="EMBL/GenBank/DDBJ databases">
        <authorList>
            <consortium name="Lawrence Berkeley National Laboratory"/>
            <person name="Mondo S.J."/>
            <person name="Hensen N."/>
            <person name="Bonometti L."/>
            <person name="Westerberg I."/>
            <person name="Brannstrom I.O."/>
            <person name="Guillou S."/>
            <person name="Cros-Aarteil S."/>
            <person name="Calhoun S."/>
            <person name="Haridas S."/>
            <person name="Kuo A."/>
            <person name="Pangilinan J."/>
            <person name="Riley R."/>
            <person name="Labutti K."/>
            <person name="Andreopoulos B."/>
            <person name="Lipzen A."/>
            <person name="Chen C."/>
            <person name="Yanf M."/>
            <person name="Daum C."/>
            <person name="Ng V."/>
            <person name="Clum A."/>
            <person name="Steindorff A."/>
            <person name="Ohm R."/>
            <person name="Martin F."/>
            <person name="Silar P."/>
            <person name="Natvig D."/>
            <person name="Lalanne C."/>
            <person name="Gautier V."/>
            <person name="Ament-Velasquez S.L."/>
            <person name="Kruys A."/>
            <person name="Hutchinson M.I."/>
            <person name="Powell A.J."/>
            <person name="Barry K."/>
            <person name="Miller A.N."/>
            <person name="Grigoriev I.V."/>
            <person name="Debuchy R."/>
            <person name="Gladieux P."/>
            <person name="Thoren M.H."/>
            <person name="Johannesson H."/>
        </authorList>
    </citation>
    <scope>NUCLEOTIDE SEQUENCE</scope>
    <source>
        <strain evidence="2">CBS 333.67</strain>
    </source>
</reference>
<dbReference type="EMBL" id="JAUDZG010000004">
    <property type="protein sequence ID" value="KAK3305865.1"/>
    <property type="molecule type" value="Genomic_DNA"/>
</dbReference>
<proteinExistence type="predicted"/>
<name>A0AAJ0GU33_9PEZI</name>
<feature type="signal peptide" evidence="1">
    <location>
        <begin position="1"/>
        <end position="16"/>
    </location>
</feature>
<comment type="caution">
    <text evidence="2">The sequence shown here is derived from an EMBL/GenBank/DDBJ whole genome shotgun (WGS) entry which is preliminary data.</text>
</comment>
<feature type="chain" id="PRO_5042473764" evidence="1">
    <location>
        <begin position="17"/>
        <end position="145"/>
    </location>
</feature>
<dbReference type="GeneID" id="87886758"/>
<dbReference type="AlphaFoldDB" id="A0AAJ0GU33"/>
<dbReference type="RefSeq" id="XP_062721645.1">
    <property type="nucleotide sequence ID" value="XM_062867929.1"/>
</dbReference>
<accession>A0AAJ0GU33</accession>
<organism evidence="2 3">
    <name type="scientific">Chaetomium strumarium</name>
    <dbReference type="NCBI Taxonomy" id="1170767"/>
    <lineage>
        <taxon>Eukaryota</taxon>
        <taxon>Fungi</taxon>
        <taxon>Dikarya</taxon>
        <taxon>Ascomycota</taxon>
        <taxon>Pezizomycotina</taxon>
        <taxon>Sordariomycetes</taxon>
        <taxon>Sordariomycetidae</taxon>
        <taxon>Sordariales</taxon>
        <taxon>Chaetomiaceae</taxon>
        <taxon>Chaetomium</taxon>
    </lineage>
</organism>
<gene>
    <name evidence="2" type="ORF">B0T15DRAFT_511738</name>
</gene>
<evidence type="ECO:0000256" key="1">
    <source>
        <dbReference type="SAM" id="SignalP"/>
    </source>
</evidence>
<protein>
    <submittedName>
        <fullName evidence="2">Uncharacterized protein</fullName>
    </submittedName>
</protein>